<comment type="caution">
    <text evidence="2">The sequence shown here is derived from an EMBL/GenBank/DDBJ whole genome shotgun (WGS) entry which is preliminary data.</text>
</comment>
<accession>A0ABN0DRU7</accession>
<evidence type="ECO:0000259" key="1">
    <source>
        <dbReference type="Pfam" id="PF13302"/>
    </source>
</evidence>
<name>A0ABN0DRU7_9FIRM</name>
<gene>
    <name evidence="2" type="ORF">HMPREF9432_00159</name>
</gene>
<dbReference type="Pfam" id="PF13302">
    <property type="entry name" value="Acetyltransf_3"/>
    <property type="match status" value="1"/>
</dbReference>
<protein>
    <recommendedName>
        <fullName evidence="1">N-acetyltransferase domain-containing protein</fullName>
    </recommendedName>
</protein>
<dbReference type="RefSeq" id="WP_006695743.1">
    <property type="nucleotide sequence ID" value="NZ_JH376857.1"/>
</dbReference>
<dbReference type="SUPFAM" id="SSF55729">
    <property type="entry name" value="Acyl-CoA N-acyltransferases (Nat)"/>
    <property type="match status" value="1"/>
</dbReference>
<proteinExistence type="predicted"/>
<organism evidence="2 3">
    <name type="scientific">Selenomonas noxia F0398</name>
    <dbReference type="NCBI Taxonomy" id="702437"/>
    <lineage>
        <taxon>Bacteria</taxon>
        <taxon>Bacillati</taxon>
        <taxon>Bacillota</taxon>
        <taxon>Negativicutes</taxon>
        <taxon>Selenomonadales</taxon>
        <taxon>Selenomonadaceae</taxon>
        <taxon>Selenomonas</taxon>
    </lineage>
</organism>
<sequence length="200" mass="23523">MRKLRLEGNTVYLEEAAEKYFPYIIAWRNDPLNNRYLNQPFLLDMEKQRAWYRRYCSDPTQGLLVVVDKQNDTPFATMGWTDHIPAERLCITGRLLVGDRRYRGSPLFAEATLLFADYMYGAFGADTCYAHIVHENIASVRYHEKYGFHRNMGAARFPRELVVNGMRQMEYVRTKEAWLSVREHTVRSLSEISKTTLLLR</sequence>
<dbReference type="Proteomes" id="UP000003175">
    <property type="component" value="Unassembled WGS sequence"/>
</dbReference>
<dbReference type="EMBL" id="ADGH01000003">
    <property type="protein sequence ID" value="EHG25658.1"/>
    <property type="molecule type" value="Genomic_DNA"/>
</dbReference>
<dbReference type="Gene3D" id="3.40.630.30">
    <property type="match status" value="1"/>
</dbReference>
<feature type="domain" description="N-acetyltransferase" evidence="1">
    <location>
        <begin position="13"/>
        <end position="149"/>
    </location>
</feature>
<dbReference type="InterPro" id="IPR016181">
    <property type="entry name" value="Acyl_CoA_acyltransferase"/>
</dbReference>
<keyword evidence="3" id="KW-1185">Reference proteome</keyword>
<evidence type="ECO:0000313" key="3">
    <source>
        <dbReference type="Proteomes" id="UP000003175"/>
    </source>
</evidence>
<dbReference type="InterPro" id="IPR000182">
    <property type="entry name" value="GNAT_dom"/>
</dbReference>
<reference evidence="2 3" key="1">
    <citation type="submission" date="2011-08" db="EMBL/GenBank/DDBJ databases">
        <title>The Genome Sequence of Selenomonas noxia F0398.</title>
        <authorList>
            <consortium name="The Broad Institute Genome Sequencing Platform"/>
            <person name="Earl A."/>
            <person name="Ward D."/>
            <person name="Feldgarden M."/>
            <person name="Gevers D."/>
            <person name="Izard J."/>
            <person name="Ganesan A."/>
            <person name="Blanton J.M."/>
            <person name="Baranova O.V."/>
            <person name="Tanner A.C."/>
            <person name="Dewhirst F.E."/>
            <person name="Young S.K."/>
            <person name="Zeng Q."/>
            <person name="Gargeya S."/>
            <person name="Fitzgerald M."/>
            <person name="Haas B."/>
            <person name="Abouelleil A."/>
            <person name="Alvarado L."/>
            <person name="Arachchi H.M."/>
            <person name="Berlin A."/>
            <person name="Brown A."/>
            <person name="Chapman S.B."/>
            <person name="Chen Z."/>
            <person name="Dunbar C."/>
            <person name="Freedman E."/>
            <person name="Gearin G."/>
            <person name="Gellesch M."/>
            <person name="Goldberg J."/>
            <person name="Griggs A."/>
            <person name="Gujja S."/>
            <person name="Heiman D."/>
            <person name="Howarth C."/>
            <person name="Larson L."/>
            <person name="Lui A."/>
            <person name="MacDonald P.J.P."/>
            <person name="Montmayeur A."/>
            <person name="Murphy C."/>
            <person name="Neiman D."/>
            <person name="Pearson M."/>
            <person name="Priest M."/>
            <person name="Roberts A."/>
            <person name="Saif S."/>
            <person name="Shea T."/>
            <person name="Shenoy N."/>
            <person name="Sisk P."/>
            <person name="Stolte C."/>
            <person name="Sykes S."/>
            <person name="Wortman J."/>
            <person name="Nusbaum C."/>
            <person name="Birren B."/>
        </authorList>
    </citation>
    <scope>NUCLEOTIDE SEQUENCE [LARGE SCALE GENOMIC DNA]</scope>
    <source>
        <strain evidence="2 3">F0398</strain>
    </source>
</reference>
<evidence type="ECO:0000313" key="2">
    <source>
        <dbReference type="EMBL" id="EHG25658.1"/>
    </source>
</evidence>